<evidence type="ECO:0000256" key="1">
    <source>
        <dbReference type="SAM" id="MobiDB-lite"/>
    </source>
</evidence>
<dbReference type="PANTHER" id="PTHR44240:SF10">
    <property type="entry name" value="J DOMAIN-CONTAINING PROTEIN"/>
    <property type="match status" value="1"/>
</dbReference>
<feature type="region of interest" description="Disordered" evidence="1">
    <location>
        <begin position="1208"/>
        <end position="1270"/>
    </location>
</feature>
<dbReference type="InterPro" id="IPR052276">
    <property type="entry name" value="Diphthamide-biosynth_chaperone"/>
</dbReference>
<keyword evidence="4" id="KW-1185">Reference proteome</keyword>
<dbReference type="Pfam" id="PF00226">
    <property type="entry name" value="DnaJ"/>
    <property type="match status" value="1"/>
</dbReference>
<feature type="compositionally biased region" description="Basic and acidic residues" evidence="1">
    <location>
        <begin position="478"/>
        <end position="495"/>
    </location>
</feature>
<feature type="compositionally biased region" description="Basic and acidic residues" evidence="1">
    <location>
        <begin position="1255"/>
        <end position="1264"/>
    </location>
</feature>
<accession>A0A812IB65</accession>
<dbReference type="PROSITE" id="PS50076">
    <property type="entry name" value="DNAJ_2"/>
    <property type="match status" value="1"/>
</dbReference>
<dbReference type="InterPro" id="IPR036869">
    <property type="entry name" value="J_dom_sf"/>
</dbReference>
<feature type="region of interest" description="Disordered" evidence="1">
    <location>
        <begin position="330"/>
        <end position="649"/>
    </location>
</feature>
<name>A0A812IB65_9DINO</name>
<sequence length="1270" mass="135930">MAAEILQVAVSVDDNIPKLLVKISPSTCTGFAAKNLGEVTLRKPGAQRGHVAVLHLSSAVPVGSVFISLKLSELLEVASGDQVQIVHSDRIRRTVRRETGQDTSSTRRSSWGDLLGSGQHVQAARAPTSVPRNEPECFGRPLQESSQSLHARPGRPQDLTAQAADELGTEFSPLPKAMPRTRIQSPNQMWSQKASNLGFANPPLPVEPALGSPVQSARCAPQRSLTQAFAQAAQSRGEAANKTGYSQTPQPQPVQSPPQVAQPQPFTPASRTVFKPTPGFAQPGSPGIANRTLNANPAFGASRPVATAAPATGRQAEVADWLPAAMGSPVWQAAQQPPPASPPALIPKTPPMYRTEHSPSPSPPKMRPEGVQPKVLSPTFRPQHPQVPQPTPQGALPHRVRQSVPHLPSRRAQSHSDLPPAGRRTSEMQPRGSQWSSPLTSPLTSPIAAQPQSLSPPPLRMPQPAQNGPNGSSARAARSPEHERIQSPKDCEADRGSSPPAAQRPSFESFGLFFGPFHAPPGHPLKHGPRQDEASQQRATMAPAECLNGSAGQEREHTTEDAGDAEDVEDAVQTKETSADRSLSPAQHRTQPAEEHTEEAEVTEVDHSLREPPPLVQRRSDKVRPTALVHLPGGARSVSAKPGRLGTLRRPTSQGLGHLQCEPCSECNPPKVPAAVSCDWRRPQSTGGGLERSELGPEITSEVRRWLLGLTEGLQCSHVVMDKALTVLSNFKLSSGCELEVLGGPLGAIVGGYNEADWLHQEIFSKTPADAVKESFEILGFSEAKAKEGDWSGVMVEEVSLAYRRQCLRGHPSRGGPARGYLKLQVAMEVIRAFCGEAGPLTPEPAEEISSTCFVLDDLALARELELTPSEAALEADSLPTQRLEELNRALDEYILRQMCFKSEIVAEIARLHENSAYSILGVSPDASDAEIKKAYRVVAMQCHPDKGGDKAEFQELHEAYEKIMEQRRSSANLDGKSRKKSETDSDDDAQARQEEKEEKEAEESHQSHQDQQAEEKDSEAGAEPEESEDGSDAQLLAKAAKAADEASHYAKTAAEFAHQAAEAAETARQGRDSGGAITLTKSIAHSAIVLTLTVVKAVRVVGYATMDVAAQCRLASRKFTEASCAESSTEAMGLGLEALNAALACAEVTETTAAELQTPEGLEAAEAAERFVNAAVRASLAAASASNAAMSAAIAAVEGHRQCMQAVEAKTENKESAEEVPEPPDADKDDASEVREDQSQKSDDSDDESTSPPEPRRHSKEDSAQAAVR</sequence>
<dbReference type="SUPFAM" id="SSF46565">
    <property type="entry name" value="Chaperone J-domain"/>
    <property type="match status" value="1"/>
</dbReference>
<feature type="compositionally biased region" description="Polar residues" evidence="1">
    <location>
        <begin position="574"/>
        <end position="590"/>
    </location>
</feature>
<dbReference type="AlphaFoldDB" id="A0A812IB65"/>
<dbReference type="OrthoDB" id="445556at2759"/>
<feature type="compositionally biased region" description="Polar residues" evidence="1">
    <location>
        <begin position="464"/>
        <end position="473"/>
    </location>
</feature>
<feature type="compositionally biased region" description="Basic and acidic residues" evidence="1">
    <location>
        <begin position="1226"/>
        <end position="1244"/>
    </location>
</feature>
<evidence type="ECO:0000313" key="4">
    <source>
        <dbReference type="Proteomes" id="UP000604046"/>
    </source>
</evidence>
<feature type="compositionally biased region" description="Pro residues" evidence="1">
    <location>
        <begin position="336"/>
        <end position="350"/>
    </location>
</feature>
<dbReference type="PANTHER" id="PTHR44240">
    <property type="entry name" value="DNAJ DOMAIN (PROKARYOTIC HEAT SHOCK PROTEIN)-RELATED"/>
    <property type="match status" value="1"/>
</dbReference>
<comment type="caution">
    <text evidence="3">The sequence shown here is derived from an EMBL/GenBank/DDBJ whole genome shotgun (WGS) entry which is preliminary data.</text>
</comment>
<dbReference type="EMBL" id="CAJNDS010000236">
    <property type="protein sequence ID" value="CAE7031834.1"/>
    <property type="molecule type" value="Genomic_DNA"/>
</dbReference>
<dbReference type="InterPro" id="IPR001623">
    <property type="entry name" value="DnaJ_domain"/>
</dbReference>
<reference evidence="3" key="1">
    <citation type="submission" date="2021-02" db="EMBL/GenBank/DDBJ databases">
        <authorList>
            <person name="Dougan E. K."/>
            <person name="Rhodes N."/>
            <person name="Thang M."/>
            <person name="Chan C."/>
        </authorList>
    </citation>
    <scope>NUCLEOTIDE SEQUENCE</scope>
</reference>
<protein>
    <submittedName>
        <fullName evidence="3">DJA6 protein</fullName>
    </submittedName>
</protein>
<feature type="compositionally biased region" description="Basic and acidic residues" evidence="1">
    <location>
        <begin position="990"/>
        <end position="1020"/>
    </location>
</feature>
<dbReference type="CDD" id="cd06257">
    <property type="entry name" value="DnaJ"/>
    <property type="match status" value="1"/>
</dbReference>
<evidence type="ECO:0000259" key="2">
    <source>
        <dbReference type="PROSITE" id="PS50076"/>
    </source>
</evidence>
<dbReference type="SMART" id="SM00271">
    <property type="entry name" value="DnaJ"/>
    <property type="match status" value="1"/>
</dbReference>
<feature type="region of interest" description="Disordered" evidence="1">
    <location>
        <begin position="95"/>
        <end position="155"/>
    </location>
</feature>
<dbReference type="PRINTS" id="PR00625">
    <property type="entry name" value="JDOMAIN"/>
</dbReference>
<feature type="compositionally biased region" description="Low complexity" evidence="1">
    <location>
        <begin position="436"/>
        <end position="446"/>
    </location>
</feature>
<feature type="region of interest" description="Disordered" evidence="1">
    <location>
        <begin position="210"/>
        <end position="296"/>
    </location>
</feature>
<feature type="compositionally biased region" description="Acidic residues" evidence="1">
    <location>
        <begin position="561"/>
        <end position="570"/>
    </location>
</feature>
<feature type="region of interest" description="Disordered" evidence="1">
    <location>
        <begin position="968"/>
        <end position="1041"/>
    </location>
</feature>
<feature type="domain" description="J" evidence="2">
    <location>
        <begin position="916"/>
        <end position="978"/>
    </location>
</feature>
<proteinExistence type="predicted"/>
<feature type="compositionally biased region" description="Acidic residues" evidence="1">
    <location>
        <begin position="1021"/>
        <end position="1032"/>
    </location>
</feature>
<organism evidence="3 4">
    <name type="scientific">Symbiodinium natans</name>
    <dbReference type="NCBI Taxonomy" id="878477"/>
    <lineage>
        <taxon>Eukaryota</taxon>
        <taxon>Sar</taxon>
        <taxon>Alveolata</taxon>
        <taxon>Dinophyceae</taxon>
        <taxon>Suessiales</taxon>
        <taxon>Symbiodiniaceae</taxon>
        <taxon>Symbiodinium</taxon>
    </lineage>
</organism>
<feature type="non-terminal residue" evidence="3">
    <location>
        <position position="1"/>
    </location>
</feature>
<evidence type="ECO:0000313" key="3">
    <source>
        <dbReference type="EMBL" id="CAE7031834.1"/>
    </source>
</evidence>
<dbReference type="Gene3D" id="1.10.287.110">
    <property type="entry name" value="DnaJ domain"/>
    <property type="match status" value="1"/>
</dbReference>
<dbReference type="Proteomes" id="UP000604046">
    <property type="component" value="Unassembled WGS sequence"/>
</dbReference>
<gene>
    <name evidence="3" type="primary">DJA6</name>
    <name evidence="3" type="ORF">SNAT2548_LOCUS3825</name>
</gene>
<feature type="compositionally biased region" description="Polar residues" evidence="1">
    <location>
        <begin position="223"/>
        <end position="234"/>
    </location>
</feature>